<organism evidence="3">
    <name type="scientific">Fagus sylvatica</name>
    <name type="common">Beechnut</name>
    <dbReference type="NCBI Taxonomy" id="28930"/>
    <lineage>
        <taxon>Eukaryota</taxon>
        <taxon>Viridiplantae</taxon>
        <taxon>Streptophyta</taxon>
        <taxon>Embryophyta</taxon>
        <taxon>Tracheophyta</taxon>
        <taxon>Spermatophyta</taxon>
        <taxon>Magnoliopsida</taxon>
        <taxon>eudicotyledons</taxon>
        <taxon>Gunneridae</taxon>
        <taxon>Pentapetalae</taxon>
        <taxon>rosids</taxon>
        <taxon>fabids</taxon>
        <taxon>Fagales</taxon>
        <taxon>Fagaceae</taxon>
        <taxon>Fagus</taxon>
    </lineage>
</organism>
<proteinExistence type="predicted"/>
<evidence type="ECO:0000256" key="2">
    <source>
        <dbReference type="SAM" id="Phobius"/>
    </source>
</evidence>
<accession>A0A2N9ES51</accession>
<name>A0A2N9ES51_FAGSY</name>
<keyword evidence="2" id="KW-0472">Membrane</keyword>
<feature type="compositionally biased region" description="Polar residues" evidence="1">
    <location>
        <begin position="15"/>
        <end position="34"/>
    </location>
</feature>
<feature type="transmembrane region" description="Helical" evidence="2">
    <location>
        <begin position="443"/>
        <end position="467"/>
    </location>
</feature>
<reference evidence="3" key="1">
    <citation type="submission" date="2018-02" db="EMBL/GenBank/DDBJ databases">
        <authorList>
            <person name="Cohen D.B."/>
            <person name="Kent A.D."/>
        </authorList>
    </citation>
    <scope>NUCLEOTIDE SEQUENCE</scope>
</reference>
<feature type="region of interest" description="Disordered" evidence="1">
    <location>
        <begin position="1"/>
        <end position="37"/>
    </location>
</feature>
<sequence length="468" mass="54711">MEESANREIQLAGASINNEDQNTQKEANTSGGNENKNEQLIIEIREMFKRPEIQASPQYRIQKVPYDIRKWNEEAYTPQVISIGPFHRENTRLKSMKEHKERYFKSFIQRSRINLEDVVSTIRELEENIRGCYVETIELKSDEFVKMILVDACFILELFIRSIPESTSKSISKSISESSTSDDPMILKPMSITIMHDLLLLENQLPFFVIEKLFHLAFPFPSNAIPSFTNHQALIDLTFKYFRDNQIKTIEDYPNMEIKHFTDLLRTFMLPPLKKLPKRDSPLKLLYSATHLHEAGVKFEGVKFEVGSSESLLDIKFEKGVLKIPRIELDDWTEILYRNIMALEQTHYLENGYITDYIFFLDSLINTEEDVDLLCENKVMVNYLGDNDAAKSMINNLNKGNFLENMRSDYHDLYKDLNSFYNNLWHRWKATLRRQYFSNPWRTAATIAAIILLLLTLVQTVCTIIQVV</sequence>
<gene>
    <name evidence="3" type="ORF">FSB_LOCUS5403</name>
</gene>
<evidence type="ECO:0000313" key="3">
    <source>
        <dbReference type="EMBL" id="SPC77521.1"/>
    </source>
</evidence>
<dbReference type="AlphaFoldDB" id="A0A2N9ES51"/>
<dbReference type="PANTHER" id="PTHR31170:SF9">
    <property type="entry name" value="PROTEIN, PUTATIVE (DUF247)-RELATED"/>
    <property type="match status" value="1"/>
</dbReference>
<dbReference type="EMBL" id="OIVN01000277">
    <property type="protein sequence ID" value="SPC77521.1"/>
    <property type="molecule type" value="Genomic_DNA"/>
</dbReference>
<evidence type="ECO:0000256" key="1">
    <source>
        <dbReference type="SAM" id="MobiDB-lite"/>
    </source>
</evidence>
<protein>
    <submittedName>
        <fullName evidence="3">Uncharacterized protein</fullName>
    </submittedName>
</protein>
<keyword evidence="2" id="KW-0812">Transmembrane</keyword>
<dbReference type="PANTHER" id="PTHR31170">
    <property type="entry name" value="BNAC04G53230D PROTEIN"/>
    <property type="match status" value="1"/>
</dbReference>
<keyword evidence="2" id="KW-1133">Transmembrane helix</keyword>
<dbReference type="Pfam" id="PF03140">
    <property type="entry name" value="DUF247"/>
    <property type="match status" value="1"/>
</dbReference>
<dbReference type="InterPro" id="IPR004158">
    <property type="entry name" value="DUF247_pln"/>
</dbReference>